<feature type="binding site" description="in other chain" evidence="14">
    <location>
        <begin position="187"/>
        <end position="188"/>
    </location>
    <ligand>
        <name>substrate</name>
        <note>ligand shared between dimeric partners</note>
    </ligand>
</feature>
<reference evidence="17 18" key="1">
    <citation type="submission" date="2016-10" db="EMBL/GenBank/DDBJ databases">
        <authorList>
            <person name="Varghese N."/>
            <person name="Submissions S."/>
        </authorList>
    </citation>
    <scope>NUCLEOTIDE SEQUENCE [LARGE SCALE GENOMIC DNA]</scope>
    <source>
        <strain evidence="17 18">DSM 18839</strain>
    </source>
</reference>
<dbReference type="SUPFAM" id="SSF48179">
    <property type="entry name" value="6-phosphogluconate dehydrogenase C-terminal domain-like"/>
    <property type="match status" value="1"/>
</dbReference>
<dbReference type="InterPro" id="IPR006113">
    <property type="entry name" value="6PGDH_Gnd/GntZ"/>
</dbReference>
<feature type="domain" description="6-phosphogluconate dehydrogenase C-terminal" evidence="16">
    <location>
        <begin position="180"/>
        <end position="461"/>
    </location>
</feature>
<keyword evidence="10 12" id="KW-0570">Pentose shunt</keyword>
<evidence type="ECO:0000256" key="12">
    <source>
        <dbReference type="PIRNR" id="PIRNR000109"/>
    </source>
</evidence>
<dbReference type="InterPro" id="IPR006184">
    <property type="entry name" value="6PGdom_BS"/>
</dbReference>
<dbReference type="Proteomes" id="UP000198615">
    <property type="component" value="Unassembled WGS sequence"/>
</dbReference>
<dbReference type="InterPro" id="IPR036291">
    <property type="entry name" value="NAD(P)-bd_dom_sf"/>
</dbReference>
<feature type="binding site" description="in other chain" evidence="14">
    <location>
        <position position="103"/>
    </location>
    <ligand>
        <name>substrate</name>
        <note>ligand shared between dimeric partners</note>
    </ligand>
</feature>
<dbReference type="SUPFAM" id="SSF51735">
    <property type="entry name" value="NAD(P)-binding Rossmann-fold domains"/>
    <property type="match status" value="1"/>
</dbReference>
<comment type="pathway">
    <text evidence="2 12 15">Carbohydrate degradation; pentose phosphate pathway; D-ribulose 5-phosphate from D-glucose 6-phosphate (oxidative stage): step 3/3.</text>
</comment>
<dbReference type="Pfam" id="PF03446">
    <property type="entry name" value="NAD_binding_2"/>
    <property type="match status" value="1"/>
</dbReference>
<feature type="binding site" description="in other chain" evidence="14">
    <location>
        <position position="288"/>
    </location>
    <ligand>
        <name>substrate</name>
        <note>ligand shared between dimeric partners</note>
    </ligand>
</feature>
<gene>
    <name evidence="17" type="ORF">SAMN05660686_00546</name>
</gene>
<dbReference type="NCBIfam" id="TIGR00873">
    <property type="entry name" value="gnd"/>
    <property type="match status" value="1"/>
</dbReference>
<dbReference type="RefSeq" id="WP_028794685.1">
    <property type="nucleotide sequence ID" value="NZ_FNBW01000001.1"/>
</dbReference>
<accession>A0A8G2EWY5</accession>
<proteinExistence type="inferred from homology"/>
<comment type="subunit">
    <text evidence="4 12">Homodimer.</text>
</comment>
<evidence type="ECO:0000256" key="9">
    <source>
        <dbReference type="ARBA" id="ARBA00023064"/>
    </source>
</evidence>
<dbReference type="Gene3D" id="3.40.50.720">
    <property type="entry name" value="NAD(P)-binding Rossmann-like Domain"/>
    <property type="match status" value="1"/>
</dbReference>
<evidence type="ECO:0000256" key="14">
    <source>
        <dbReference type="PIRSR" id="PIRSR000109-2"/>
    </source>
</evidence>
<comment type="similarity">
    <text evidence="3 12 15">Belongs to the 6-phosphogluconate dehydrogenase family.</text>
</comment>
<comment type="function">
    <text evidence="1 12">Catalyzes the oxidative decarboxylation of 6-phosphogluconate to ribulose 5-phosphate and CO(2), with concomitant reduction of NADP to NADPH.</text>
</comment>
<evidence type="ECO:0000259" key="16">
    <source>
        <dbReference type="SMART" id="SM01350"/>
    </source>
</evidence>
<comment type="catalytic activity">
    <reaction evidence="11 12 15">
        <text>6-phospho-D-gluconate + NADP(+) = D-ribulose 5-phosphate + CO2 + NADPH</text>
        <dbReference type="Rhea" id="RHEA:10116"/>
        <dbReference type="ChEBI" id="CHEBI:16526"/>
        <dbReference type="ChEBI" id="CHEBI:57783"/>
        <dbReference type="ChEBI" id="CHEBI:58121"/>
        <dbReference type="ChEBI" id="CHEBI:58349"/>
        <dbReference type="ChEBI" id="CHEBI:58759"/>
        <dbReference type="EC" id="1.1.1.44"/>
    </reaction>
</comment>
<dbReference type="Gene3D" id="1.20.5.320">
    <property type="entry name" value="6-Phosphogluconate Dehydrogenase, domain 3"/>
    <property type="match status" value="1"/>
</dbReference>
<keyword evidence="7 12" id="KW-0521">NADP</keyword>
<name>A0A8G2EWY5_9PROT</name>
<feature type="binding site" description="in other chain" evidence="14">
    <location>
        <begin position="129"/>
        <end position="131"/>
    </location>
    <ligand>
        <name>substrate</name>
        <note>ligand shared between dimeric partners</note>
    </ligand>
</feature>
<evidence type="ECO:0000256" key="15">
    <source>
        <dbReference type="RuleBase" id="RU000485"/>
    </source>
</evidence>
<dbReference type="InterPro" id="IPR013328">
    <property type="entry name" value="6PGD_dom2"/>
</dbReference>
<evidence type="ECO:0000256" key="4">
    <source>
        <dbReference type="ARBA" id="ARBA00011738"/>
    </source>
</evidence>
<dbReference type="GO" id="GO:0006098">
    <property type="term" value="P:pentose-phosphate shunt"/>
    <property type="evidence" value="ECO:0007669"/>
    <property type="project" value="UniProtKB-UniPathway"/>
</dbReference>
<evidence type="ECO:0000256" key="1">
    <source>
        <dbReference type="ARBA" id="ARBA00002526"/>
    </source>
</evidence>
<feature type="binding site" description="in other chain" evidence="14">
    <location>
        <position position="261"/>
    </location>
    <ligand>
        <name>substrate</name>
        <note>ligand shared between dimeric partners</note>
    </ligand>
</feature>
<dbReference type="SMART" id="SM01350">
    <property type="entry name" value="6PGD"/>
    <property type="match status" value="1"/>
</dbReference>
<evidence type="ECO:0000256" key="2">
    <source>
        <dbReference type="ARBA" id="ARBA00004874"/>
    </source>
</evidence>
<evidence type="ECO:0000256" key="13">
    <source>
        <dbReference type="PIRSR" id="PIRSR000109-1"/>
    </source>
</evidence>
<organism evidence="17 18">
    <name type="scientific">Thalassobaculum litoreum DSM 18839</name>
    <dbReference type="NCBI Taxonomy" id="1123362"/>
    <lineage>
        <taxon>Bacteria</taxon>
        <taxon>Pseudomonadati</taxon>
        <taxon>Pseudomonadota</taxon>
        <taxon>Alphaproteobacteria</taxon>
        <taxon>Rhodospirillales</taxon>
        <taxon>Thalassobaculaceae</taxon>
        <taxon>Thalassobaculum</taxon>
    </lineage>
</organism>
<dbReference type="PROSITE" id="PS00461">
    <property type="entry name" value="6PGD"/>
    <property type="match status" value="1"/>
</dbReference>
<evidence type="ECO:0000256" key="6">
    <source>
        <dbReference type="ARBA" id="ARBA00018193"/>
    </source>
</evidence>
<feature type="binding site" evidence="14">
    <location>
        <position position="439"/>
    </location>
    <ligand>
        <name>substrate</name>
        <note>ligand shared between dimeric partners</note>
    </ligand>
</feature>
<comment type="caution">
    <text evidence="17">The sequence shown here is derived from an EMBL/GenBank/DDBJ whole genome shotgun (WGS) entry which is preliminary data.</text>
</comment>
<feature type="active site" description="Proton acceptor" evidence="13">
    <location>
        <position position="184"/>
    </location>
</feature>
<protein>
    <recommendedName>
        <fullName evidence="6 12">6-phosphogluconate dehydrogenase, decarboxylating</fullName>
        <ecNumber evidence="5 12">1.1.1.44</ecNumber>
    </recommendedName>
</protein>
<evidence type="ECO:0000313" key="18">
    <source>
        <dbReference type="Proteomes" id="UP000198615"/>
    </source>
</evidence>
<dbReference type="AlphaFoldDB" id="A0A8G2EWY5"/>
<dbReference type="NCBIfam" id="NF006765">
    <property type="entry name" value="PRK09287.1"/>
    <property type="match status" value="1"/>
</dbReference>
<dbReference type="EMBL" id="FNBW01000001">
    <property type="protein sequence ID" value="SDF16968.1"/>
    <property type="molecule type" value="Genomic_DNA"/>
</dbReference>
<keyword evidence="8 12" id="KW-0560">Oxidoreductase</keyword>
<dbReference type="InterPro" id="IPR008927">
    <property type="entry name" value="6-PGluconate_DH-like_C_sf"/>
</dbReference>
<dbReference type="GO" id="GO:0050661">
    <property type="term" value="F:NADP binding"/>
    <property type="evidence" value="ECO:0007669"/>
    <property type="project" value="InterPro"/>
</dbReference>
<evidence type="ECO:0000256" key="8">
    <source>
        <dbReference type="ARBA" id="ARBA00023002"/>
    </source>
</evidence>
<keyword evidence="9 15" id="KW-0311">Gluconate utilization</keyword>
<dbReference type="FunFam" id="1.10.1040.10:FF:000032">
    <property type="entry name" value="6-phosphogluconate dehydrogenase, decarboxylating"/>
    <property type="match status" value="1"/>
</dbReference>
<dbReference type="EC" id="1.1.1.44" evidence="5 12"/>
<evidence type="ECO:0000256" key="3">
    <source>
        <dbReference type="ARBA" id="ARBA00008419"/>
    </source>
</evidence>
<evidence type="ECO:0000313" key="17">
    <source>
        <dbReference type="EMBL" id="SDF16968.1"/>
    </source>
</evidence>
<evidence type="ECO:0000256" key="10">
    <source>
        <dbReference type="ARBA" id="ARBA00023126"/>
    </source>
</evidence>
<feature type="binding site" description="in other chain" evidence="14">
    <location>
        <position position="192"/>
    </location>
    <ligand>
        <name>substrate</name>
        <note>ligand shared between dimeric partners</note>
    </ligand>
</feature>
<dbReference type="InterPro" id="IPR006183">
    <property type="entry name" value="Pgluconate_DH"/>
</dbReference>
<dbReference type="PRINTS" id="PR00076">
    <property type="entry name" value="6PGDHDRGNASE"/>
</dbReference>
<dbReference type="UniPathway" id="UPA00115">
    <property type="reaction ID" value="UER00410"/>
</dbReference>
<dbReference type="InterPro" id="IPR006114">
    <property type="entry name" value="6PGDH_C"/>
</dbReference>
<dbReference type="PANTHER" id="PTHR11811">
    <property type="entry name" value="6-PHOSPHOGLUCONATE DEHYDROGENASE"/>
    <property type="match status" value="1"/>
</dbReference>
<evidence type="ECO:0000256" key="5">
    <source>
        <dbReference type="ARBA" id="ARBA00013011"/>
    </source>
</evidence>
<dbReference type="GO" id="GO:0019521">
    <property type="term" value="P:D-gluconate metabolic process"/>
    <property type="evidence" value="ECO:0007669"/>
    <property type="project" value="UniProtKB-KW"/>
</dbReference>
<feature type="binding site" evidence="14">
    <location>
        <position position="445"/>
    </location>
    <ligand>
        <name>substrate</name>
        <note>ligand shared between dimeric partners</note>
    </ligand>
</feature>
<evidence type="ECO:0000256" key="7">
    <source>
        <dbReference type="ARBA" id="ARBA00022857"/>
    </source>
</evidence>
<dbReference type="OrthoDB" id="9804542at2"/>
<dbReference type="InterPro" id="IPR006115">
    <property type="entry name" value="6PGDH_NADP-bd"/>
</dbReference>
<evidence type="ECO:0000256" key="11">
    <source>
        <dbReference type="ARBA" id="ARBA00048640"/>
    </source>
</evidence>
<dbReference type="GO" id="GO:0004616">
    <property type="term" value="F:phosphogluconate dehydrogenase (decarboxylating) activity"/>
    <property type="evidence" value="ECO:0007669"/>
    <property type="project" value="UniProtKB-EC"/>
</dbReference>
<dbReference type="Pfam" id="PF00393">
    <property type="entry name" value="6PGD"/>
    <property type="match status" value="1"/>
</dbReference>
<dbReference type="PIRSF" id="PIRSF000109">
    <property type="entry name" value="6PGD"/>
    <property type="match status" value="1"/>
</dbReference>
<sequence>MTQNIAPLGIIGLGTMGRNLALNLADHGVPLVAWERDGALADRARSELPDGTIWATEAADLARRLAAPRAVLLMVTAGAAVDAVIDGLRPHLQAGDVIIDGGNTDAADTARRQKNLAADGIHLIGLGVSGGEEGARRGPALMAGGDPAAWDRIAPMLRSIAARAADGTPCCERMGGGAAGHFVKTVHNGIEYAVMQALAESYDLMRHGLGLEMAAIGETFATWNRGPGGGYLVEIAADVVRTRDSDGAPLLDKVVDRAGQKGTGRWASLAALDLGVAAPSIAEAVFARAVSAARDDRQALAADTPDRVQIAPTDLEAAMRAATLLSFLQGFALIAAADARDGWAVDPVAVAKVWRAGCILRAPLLDRLADAFASLAPGAHPLSAASLRAELAEILPGLRRTAAAAIGAGYAVPALTSALSWHDGMVRARVPADFLQGLRDRFGAHTFERTDAPGSHHADWSGS</sequence>
<keyword evidence="18" id="KW-1185">Reference proteome</keyword>
<dbReference type="Gene3D" id="1.10.1040.10">
    <property type="entry name" value="N-(1-d-carboxylethyl)-l-norvaline Dehydrogenase, domain 2"/>
    <property type="match status" value="1"/>
</dbReference>
<feature type="active site" description="Proton donor" evidence="13">
    <location>
        <position position="191"/>
    </location>
</feature>